<evidence type="ECO:0000256" key="1">
    <source>
        <dbReference type="SAM" id="MobiDB-lite"/>
    </source>
</evidence>
<feature type="region of interest" description="Disordered" evidence="1">
    <location>
        <begin position="27"/>
        <end position="47"/>
    </location>
</feature>
<proteinExistence type="predicted"/>
<name>A0AA86VNT6_9FABA</name>
<reference evidence="2" key="1">
    <citation type="submission" date="2023-10" db="EMBL/GenBank/DDBJ databases">
        <authorList>
            <person name="Domelevo Entfellner J.-B."/>
        </authorList>
    </citation>
    <scope>NUCLEOTIDE SEQUENCE</scope>
</reference>
<dbReference type="EMBL" id="OY731405">
    <property type="protein sequence ID" value="CAJ1972081.1"/>
    <property type="molecule type" value="Genomic_DNA"/>
</dbReference>
<evidence type="ECO:0000313" key="3">
    <source>
        <dbReference type="Proteomes" id="UP001189624"/>
    </source>
</evidence>
<sequence>MLVLSQLWKKKMTSQVLLQHVLINVRPRGGHNTNRGKGNNTRGGRGEHDYGGVAGVGKNGAPQQLMQYSQYEAFLPYQQPFLNPWTGRAQPSYPYPATSWQPRPPCQACILGLLPPQQSYNTLVAPSNVGDILKELMQLCILLQSLNQMRIGIWTHVLPLI</sequence>
<dbReference type="Gramene" id="rna-AYBTSS11_LOCUS24094">
    <property type="protein sequence ID" value="CAJ1972081.1"/>
    <property type="gene ID" value="gene-AYBTSS11_LOCUS24094"/>
</dbReference>
<evidence type="ECO:0000313" key="2">
    <source>
        <dbReference type="EMBL" id="CAJ1972081.1"/>
    </source>
</evidence>
<feature type="compositionally biased region" description="Low complexity" evidence="1">
    <location>
        <begin position="30"/>
        <end position="42"/>
    </location>
</feature>
<accession>A0AA86VNT6</accession>
<keyword evidence="3" id="KW-1185">Reference proteome</keyword>
<dbReference type="Proteomes" id="UP001189624">
    <property type="component" value="Chromosome 8"/>
</dbReference>
<protein>
    <submittedName>
        <fullName evidence="2">Uncharacterized protein</fullName>
    </submittedName>
</protein>
<organism evidence="2 3">
    <name type="scientific">Sphenostylis stenocarpa</name>
    <dbReference type="NCBI Taxonomy" id="92480"/>
    <lineage>
        <taxon>Eukaryota</taxon>
        <taxon>Viridiplantae</taxon>
        <taxon>Streptophyta</taxon>
        <taxon>Embryophyta</taxon>
        <taxon>Tracheophyta</taxon>
        <taxon>Spermatophyta</taxon>
        <taxon>Magnoliopsida</taxon>
        <taxon>eudicotyledons</taxon>
        <taxon>Gunneridae</taxon>
        <taxon>Pentapetalae</taxon>
        <taxon>rosids</taxon>
        <taxon>fabids</taxon>
        <taxon>Fabales</taxon>
        <taxon>Fabaceae</taxon>
        <taxon>Papilionoideae</taxon>
        <taxon>50 kb inversion clade</taxon>
        <taxon>NPAAA clade</taxon>
        <taxon>indigoferoid/millettioid clade</taxon>
        <taxon>Phaseoleae</taxon>
        <taxon>Sphenostylis</taxon>
    </lineage>
</organism>
<gene>
    <name evidence="2" type="ORF">AYBTSS11_LOCUS24094</name>
</gene>
<dbReference type="AlphaFoldDB" id="A0AA86VNT6"/>